<proteinExistence type="inferred from homology"/>
<feature type="transmembrane region" description="Helical" evidence="5">
    <location>
        <begin position="6"/>
        <end position="26"/>
    </location>
</feature>
<comment type="pathway">
    <text evidence="5">Protein modification; protein glycosylation.</text>
</comment>
<dbReference type="GO" id="GO:0102389">
    <property type="term" value="F:polyprenol reductase activity"/>
    <property type="evidence" value="ECO:0007669"/>
    <property type="project" value="UniProtKB-UniRule"/>
</dbReference>
<evidence type="ECO:0000256" key="3">
    <source>
        <dbReference type="ARBA" id="ARBA00022989"/>
    </source>
</evidence>
<evidence type="ECO:0000259" key="6">
    <source>
        <dbReference type="Pfam" id="PF02544"/>
    </source>
</evidence>
<dbReference type="PANTHER" id="PTHR14624:SF0">
    <property type="entry name" value="POLYPRENOL REDUCTASE"/>
    <property type="match status" value="1"/>
</dbReference>
<dbReference type="UniPathway" id="UPA00378"/>
<dbReference type="EC" id="1.3.1.94" evidence="5"/>
<dbReference type="GO" id="GO:0005789">
    <property type="term" value="C:endoplasmic reticulum membrane"/>
    <property type="evidence" value="ECO:0007669"/>
    <property type="project" value="UniProtKB-SubCell"/>
</dbReference>
<dbReference type="EMBL" id="CP051139">
    <property type="protein sequence ID" value="QIW95641.1"/>
    <property type="molecule type" value="Genomic_DNA"/>
</dbReference>
<evidence type="ECO:0000256" key="4">
    <source>
        <dbReference type="ARBA" id="ARBA00023136"/>
    </source>
</evidence>
<evidence type="ECO:0000313" key="8">
    <source>
        <dbReference type="Proteomes" id="UP000503462"/>
    </source>
</evidence>
<feature type="transmembrane region" description="Helical" evidence="5">
    <location>
        <begin position="238"/>
        <end position="263"/>
    </location>
</feature>
<keyword evidence="2 5" id="KW-0812">Transmembrane</keyword>
<keyword evidence="3 5" id="KW-1133">Transmembrane helix</keyword>
<accession>A0A6H0XLL5</accession>
<dbReference type="InterPro" id="IPR001104">
    <property type="entry name" value="3-oxo-5_a-steroid_4-DH_C"/>
</dbReference>
<feature type="transmembrane region" description="Helical" evidence="5">
    <location>
        <begin position="269"/>
        <end position="292"/>
    </location>
</feature>
<feature type="domain" description="3-oxo-5-alpha-steroid 4-dehydrogenase C-terminal" evidence="6">
    <location>
        <begin position="192"/>
        <end position="316"/>
    </location>
</feature>
<dbReference type="GO" id="GO:0160198">
    <property type="term" value="F:polyprenal reductase activity"/>
    <property type="evidence" value="ECO:0007669"/>
    <property type="project" value="UniProtKB-EC"/>
</dbReference>
<feature type="transmembrane region" description="Helical" evidence="5">
    <location>
        <begin position="154"/>
        <end position="177"/>
    </location>
</feature>
<dbReference type="GO" id="GO:0003865">
    <property type="term" value="F:3-oxo-5-alpha-steroid 4-dehydrogenase activity"/>
    <property type="evidence" value="ECO:0007669"/>
    <property type="project" value="TreeGrafter"/>
</dbReference>
<comment type="catalytic activity">
    <reaction evidence="5">
        <text>a di-trans,poly-cis-dolichal + NADP(+) = a di-trans,poly-cis-polyprenal + NADPH + H(+)</text>
        <dbReference type="Rhea" id="RHEA:80727"/>
        <dbReference type="Rhea" id="RHEA-COMP:19536"/>
        <dbReference type="Rhea" id="RHEA-COMP:19537"/>
        <dbReference type="ChEBI" id="CHEBI:15378"/>
        <dbReference type="ChEBI" id="CHEBI:57783"/>
        <dbReference type="ChEBI" id="CHEBI:58349"/>
        <dbReference type="ChEBI" id="CHEBI:231623"/>
        <dbReference type="ChEBI" id="CHEBI:231637"/>
        <dbReference type="EC" id="1.3.1.94"/>
    </reaction>
    <physiologicalReaction direction="right-to-left" evidence="5">
        <dbReference type="Rhea" id="RHEA:80729"/>
    </physiologicalReaction>
</comment>
<dbReference type="PANTHER" id="PTHR14624">
    <property type="entry name" value="DFG10 PROTEIN"/>
    <property type="match status" value="1"/>
</dbReference>
<feature type="transmembrane region" description="Helical" evidence="5">
    <location>
        <begin position="197"/>
        <end position="217"/>
    </location>
</feature>
<sequence>MYFDAVLLVRSSFIGAAVIVLISYLVPAFRSRFLDYGARSSTADQSSAEEEKRALLRSSGVASVLDSLAKIKVPHSWFTSFYAVSVGLSLLWVSVLPLRSHLRDVYLLDHRRPSMSITRTKLAWFLMLCQGVRRLAECLLLSEPSKSTMWAGHWLVGLFFYVGMSVAIWIEGVPALLKHEFSVHDLEIAFPDLQASIFLLLFLLASGIQHDCHAYLASLKKKSYNPKTSTTDYRFPDFPAFSICLTPHYLMECLIYLSLAGLAAPAGQWANATILCALAFVVTNLGVTAVGTRRWYARKFGKDAVKGRAAMIPYIL</sequence>
<reference evidence="7 8" key="1">
    <citation type="journal article" date="2016" name="Sci. Rep.">
        <title>Peltaster fructicola genome reveals evolution from an invasive phytopathogen to an ectophytic parasite.</title>
        <authorList>
            <person name="Xu C."/>
            <person name="Chen H."/>
            <person name="Gleason M.L."/>
            <person name="Xu J.R."/>
            <person name="Liu H."/>
            <person name="Zhang R."/>
            <person name="Sun G."/>
        </authorList>
    </citation>
    <scope>NUCLEOTIDE SEQUENCE [LARGE SCALE GENOMIC DNA]</scope>
    <source>
        <strain evidence="7 8">LNHT1506</strain>
    </source>
</reference>
<protein>
    <recommendedName>
        <fullName evidence="5">Polyprenal reductase</fullName>
        <ecNumber evidence="5">1.3.1.94</ecNumber>
    </recommendedName>
</protein>
<keyword evidence="5" id="KW-0560">Oxidoreductase</keyword>
<keyword evidence="4 5" id="KW-0472">Membrane</keyword>
<evidence type="ECO:0000256" key="5">
    <source>
        <dbReference type="RuleBase" id="RU367081"/>
    </source>
</evidence>
<evidence type="ECO:0000256" key="2">
    <source>
        <dbReference type="ARBA" id="ARBA00022692"/>
    </source>
</evidence>
<dbReference type="GO" id="GO:0016095">
    <property type="term" value="P:polyprenol catabolic process"/>
    <property type="evidence" value="ECO:0007669"/>
    <property type="project" value="UniProtKB-UniRule"/>
</dbReference>
<dbReference type="GO" id="GO:0006488">
    <property type="term" value="P:dolichol-linked oligosaccharide biosynthetic process"/>
    <property type="evidence" value="ECO:0007669"/>
    <property type="project" value="UniProtKB-UniRule"/>
</dbReference>
<gene>
    <name evidence="7" type="ORF">AMS68_001159</name>
</gene>
<dbReference type="AlphaFoldDB" id="A0A6H0XLL5"/>
<dbReference type="Pfam" id="PF02544">
    <property type="entry name" value="Steroid_dh"/>
    <property type="match status" value="1"/>
</dbReference>
<feature type="transmembrane region" description="Helical" evidence="5">
    <location>
        <begin position="80"/>
        <end position="102"/>
    </location>
</feature>
<comment type="function">
    <text evidence="5">Plays a key role in early steps of protein N-linked glycosylation by being involved in the conversion of polyprenol into dolichol. Acts as a polyprenal reductase that mediates the reduction of polyprenal into dolichal in a NADP-dependent mechanism. Dolichols are required for the synthesis of dolichol-linked monosaccharides and the oligosaccharide precursor used for N-glycosylation.</text>
</comment>
<comment type="similarity">
    <text evidence="5">Belongs to the steroid 5-alpha reductase family. Polyprenal reductase subfamily.</text>
</comment>
<evidence type="ECO:0000256" key="1">
    <source>
        <dbReference type="ARBA" id="ARBA00004127"/>
    </source>
</evidence>
<dbReference type="InterPro" id="IPR039698">
    <property type="entry name" value="Dfg10/SRD5A3"/>
</dbReference>
<name>A0A6H0XLL5_9PEZI</name>
<dbReference type="Proteomes" id="UP000503462">
    <property type="component" value="Chromosome 1"/>
</dbReference>
<comment type="subcellular location">
    <subcellularLocation>
        <location evidence="1">Endomembrane system</location>
        <topology evidence="1">Multi-pass membrane protein</topology>
    </subcellularLocation>
    <subcellularLocation>
        <location evidence="5">Endoplasmic reticulum membrane</location>
    </subcellularLocation>
</comment>
<organism evidence="7 8">
    <name type="scientific">Peltaster fructicola</name>
    <dbReference type="NCBI Taxonomy" id="286661"/>
    <lineage>
        <taxon>Eukaryota</taxon>
        <taxon>Fungi</taxon>
        <taxon>Dikarya</taxon>
        <taxon>Ascomycota</taxon>
        <taxon>Pezizomycotina</taxon>
        <taxon>Dothideomycetes</taxon>
        <taxon>Dothideomycetes incertae sedis</taxon>
        <taxon>Peltaster</taxon>
    </lineage>
</organism>
<dbReference type="PROSITE" id="PS50244">
    <property type="entry name" value="S5A_REDUCTASE"/>
    <property type="match status" value="1"/>
</dbReference>
<keyword evidence="5" id="KW-0256">Endoplasmic reticulum</keyword>
<keyword evidence="8" id="KW-1185">Reference proteome</keyword>
<keyword evidence="5" id="KW-0521">NADP</keyword>
<evidence type="ECO:0000313" key="7">
    <source>
        <dbReference type="EMBL" id="QIW95641.1"/>
    </source>
</evidence>
<dbReference type="OrthoDB" id="541710at2759"/>